<dbReference type="EMBL" id="BSDI01000007">
    <property type="protein sequence ID" value="GLH96682.1"/>
    <property type="molecule type" value="Genomic_DNA"/>
</dbReference>
<protein>
    <recommendedName>
        <fullName evidence="3">MerR family transcriptional regulator</fullName>
    </recommendedName>
</protein>
<proteinExistence type="predicted"/>
<dbReference type="Proteomes" id="UP001144280">
    <property type="component" value="Unassembled WGS sequence"/>
</dbReference>
<gene>
    <name evidence="1" type="ORF">Pa4123_19560</name>
</gene>
<name>A0ABQ5QRT0_9ACTN</name>
<organism evidence="1 2">
    <name type="scientific">Phytohabitans aurantiacus</name>
    <dbReference type="NCBI Taxonomy" id="3016789"/>
    <lineage>
        <taxon>Bacteria</taxon>
        <taxon>Bacillati</taxon>
        <taxon>Actinomycetota</taxon>
        <taxon>Actinomycetes</taxon>
        <taxon>Micromonosporales</taxon>
        <taxon>Micromonosporaceae</taxon>
    </lineage>
</organism>
<sequence length="63" mass="7222">MEYLTIDEIAKHYWVRRGFAPELAAAGHWRQRYDADGTVRYRRDDVEAVLGRQFHAAVSATAG</sequence>
<comment type="caution">
    <text evidence="1">The sequence shown here is derived from an EMBL/GenBank/DDBJ whole genome shotgun (WGS) entry which is preliminary data.</text>
</comment>
<dbReference type="RefSeq" id="WP_281893946.1">
    <property type="nucleotide sequence ID" value="NZ_BSDI01000007.1"/>
</dbReference>
<keyword evidence="2" id="KW-1185">Reference proteome</keyword>
<evidence type="ECO:0000313" key="2">
    <source>
        <dbReference type="Proteomes" id="UP001144280"/>
    </source>
</evidence>
<accession>A0ABQ5QRT0</accession>
<evidence type="ECO:0008006" key="3">
    <source>
        <dbReference type="Google" id="ProtNLM"/>
    </source>
</evidence>
<evidence type="ECO:0000313" key="1">
    <source>
        <dbReference type="EMBL" id="GLH96682.1"/>
    </source>
</evidence>
<reference evidence="1" key="1">
    <citation type="submission" date="2022-12" db="EMBL/GenBank/DDBJ databases">
        <title>New Phytohabitans aurantiacus sp. RD004123 nov., an actinomycete isolated from soil.</title>
        <authorList>
            <person name="Triningsih D.W."/>
            <person name="Harunari E."/>
            <person name="Igarashi Y."/>
        </authorList>
    </citation>
    <scope>NUCLEOTIDE SEQUENCE</scope>
    <source>
        <strain evidence="1">RD004123</strain>
    </source>
</reference>